<accession>A0A484CC01</accession>
<dbReference type="Proteomes" id="UP000295070">
    <property type="component" value="Chromosome 20"/>
</dbReference>
<dbReference type="GO" id="GO:0000149">
    <property type="term" value="F:SNARE binding"/>
    <property type="evidence" value="ECO:0007669"/>
    <property type="project" value="TreeGrafter"/>
</dbReference>
<reference evidence="2 3" key="1">
    <citation type="submission" date="2019-01" db="EMBL/GenBank/DDBJ databases">
        <title>A chromosome-scale genome assembly of the yellow perch, Perca flavescens.</title>
        <authorList>
            <person name="Feron R."/>
            <person name="Morvezen R."/>
            <person name="Bestin A."/>
            <person name="Haffray P."/>
            <person name="Klopp C."/>
            <person name="Zahm M."/>
            <person name="Cabau C."/>
            <person name="Roques C."/>
            <person name="Donnadieu C."/>
            <person name="Bouchez O."/>
            <person name="Christie M."/>
            <person name="Larson W."/>
            <person name="Guiguen Y."/>
        </authorList>
    </citation>
    <scope>NUCLEOTIDE SEQUENCE [LARGE SCALE GENOMIC DNA]</scope>
    <source>
        <strain evidence="2">YP-PL-M2</strain>
        <tissue evidence="2">Blood</tissue>
    </source>
</reference>
<evidence type="ECO:0008006" key="4">
    <source>
        <dbReference type="Google" id="ProtNLM"/>
    </source>
</evidence>
<gene>
    <name evidence="2" type="ORF">EPR50_G00209130</name>
</gene>
<protein>
    <recommendedName>
        <fullName evidence="4">Exocyst complex component 3</fullName>
    </recommendedName>
</protein>
<keyword evidence="3" id="KW-1185">Reference proteome</keyword>
<dbReference type="STRING" id="8167.A0A484CC01"/>
<dbReference type="EMBL" id="SCKG01000020">
    <property type="protein sequence ID" value="TDG99267.1"/>
    <property type="molecule type" value="Genomic_DNA"/>
</dbReference>
<dbReference type="GO" id="GO:0006887">
    <property type="term" value="P:exocytosis"/>
    <property type="evidence" value="ECO:0007669"/>
    <property type="project" value="InterPro"/>
</dbReference>
<dbReference type="GO" id="GO:0051601">
    <property type="term" value="P:exocyst localization"/>
    <property type="evidence" value="ECO:0007669"/>
    <property type="project" value="TreeGrafter"/>
</dbReference>
<sequence>MKLWKTKFGMSDSRRPLIENNNNNNNDDQQDGTCCDNVWAQNNSNRNQEQHLQSEEHINGQQLAELLGVAPDADCKHLILSSVSQRFPEPPVDVDQNLSRHLSNVQETVHKELVKLGPLLKPMGLMGCLIESYHRQTFEHLDDLLDKISSSKNCFALMMWLRDTYLSQEPCDQSDLHEMDPMKTVDMLLFTECAAKAKDKLLEHVQKEVRGFLEKILQHERSAEAYDELYLDTIQCIDAMHKTAQKISPKLSDYVQEVCFQELGMFLKSYTTMQMEILEEKAKMDKPETKLFFKTLNNCNKLEQYVQTKAKDILLKETKDHSLFEETMATLRNMEDFTLDLLMKVVANTAKSHLKRYFKSDNKEFFLLIDQVKSLFSELSCCQDIGLQKRVIDEAYKLITHFYLKYLIQSKQSKLRKCWSQNVGQTVAEDAEILHDTFSVLAPGVRQCNLMLLKVKELLCESIDATKLTVGSMQTDCCTWSEDLELLPKLLQWKGLSGREVLKVLEVLEDLPGYQPRPRSAFWFCCLTG</sequence>
<evidence type="ECO:0000256" key="1">
    <source>
        <dbReference type="SAM" id="MobiDB-lite"/>
    </source>
</evidence>
<dbReference type="PANTHER" id="PTHR21292">
    <property type="entry name" value="EXOCYST COMPLEX COMPONENT SEC6-RELATED"/>
    <property type="match status" value="1"/>
</dbReference>
<evidence type="ECO:0000313" key="3">
    <source>
        <dbReference type="Proteomes" id="UP000295070"/>
    </source>
</evidence>
<evidence type="ECO:0000313" key="2">
    <source>
        <dbReference type="EMBL" id="TDG99267.1"/>
    </source>
</evidence>
<name>A0A484CC01_PERFV</name>
<dbReference type="PANTHER" id="PTHR21292:SF12">
    <property type="entry name" value="EXOCYST COMPLEX COMPONENT 3-LIKE PROTEIN"/>
    <property type="match status" value="1"/>
</dbReference>
<dbReference type="InterPro" id="IPR010326">
    <property type="entry name" value="EXOC3/Sec6"/>
</dbReference>
<proteinExistence type="predicted"/>
<dbReference type="GO" id="GO:0000145">
    <property type="term" value="C:exocyst"/>
    <property type="evidence" value="ECO:0007669"/>
    <property type="project" value="InterPro"/>
</dbReference>
<dbReference type="AlphaFoldDB" id="A0A484CC01"/>
<feature type="region of interest" description="Disordered" evidence="1">
    <location>
        <begin position="1"/>
        <end position="31"/>
    </location>
</feature>
<organism evidence="2 3">
    <name type="scientific">Perca flavescens</name>
    <name type="common">American yellow perch</name>
    <name type="synonym">Morone flavescens</name>
    <dbReference type="NCBI Taxonomy" id="8167"/>
    <lineage>
        <taxon>Eukaryota</taxon>
        <taxon>Metazoa</taxon>
        <taxon>Chordata</taxon>
        <taxon>Craniata</taxon>
        <taxon>Vertebrata</taxon>
        <taxon>Euteleostomi</taxon>
        <taxon>Actinopterygii</taxon>
        <taxon>Neopterygii</taxon>
        <taxon>Teleostei</taxon>
        <taxon>Neoteleostei</taxon>
        <taxon>Acanthomorphata</taxon>
        <taxon>Eupercaria</taxon>
        <taxon>Perciformes</taxon>
        <taxon>Percoidei</taxon>
        <taxon>Percidae</taxon>
        <taxon>Percinae</taxon>
        <taxon>Perca</taxon>
    </lineage>
</organism>
<comment type="caution">
    <text evidence="2">The sequence shown here is derived from an EMBL/GenBank/DDBJ whole genome shotgun (WGS) entry which is preliminary data.</text>
</comment>